<gene>
    <name evidence="3" type="ORF">QM012_008566</name>
</gene>
<evidence type="ECO:0000313" key="3">
    <source>
        <dbReference type="EMBL" id="KAK6004704.1"/>
    </source>
</evidence>
<evidence type="ECO:0008006" key="5">
    <source>
        <dbReference type="Google" id="ProtNLM"/>
    </source>
</evidence>
<dbReference type="InterPro" id="IPR042099">
    <property type="entry name" value="ANL_N_sf"/>
</dbReference>
<dbReference type="InterPro" id="IPR000873">
    <property type="entry name" value="AMP-dep_synth/lig_dom"/>
</dbReference>
<accession>A0ABR0TKD2</accession>
<feature type="domain" description="AMP-dependent synthetase/ligase" evidence="1">
    <location>
        <begin position="28"/>
        <end position="393"/>
    </location>
</feature>
<dbReference type="Pfam" id="PF13193">
    <property type="entry name" value="AMP-binding_C"/>
    <property type="match status" value="1"/>
</dbReference>
<dbReference type="InterPro" id="IPR025110">
    <property type="entry name" value="AMP-bd_C"/>
</dbReference>
<feature type="domain" description="AMP-binding enzyme C-terminal" evidence="2">
    <location>
        <begin position="444"/>
        <end position="527"/>
    </location>
</feature>
<dbReference type="EMBL" id="JASGXD010000007">
    <property type="protein sequence ID" value="KAK6004704.1"/>
    <property type="molecule type" value="Genomic_DNA"/>
</dbReference>
<dbReference type="Gene3D" id="3.40.50.12780">
    <property type="entry name" value="N-terminal domain of ligase-like"/>
    <property type="match status" value="1"/>
</dbReference>
<evidence type="ECO:0000313" key="4">
    <source>
        <dbReference type="Proteomes" id="UP001341245"/>
    </source>
</evidence>
<comment type="caution">
    <text evidence="3">The sequence shown here is derived from an EMBL/GenBank/DDBJ whole genome shotgun (WGS) entry which is preliminary data.</text>
</comment>
<dbReference type="PANTHER" id="PTHR24096:SF265">
    <property type="entry name" value="ENZYME, PUTATIVE (AFU_ORTHOLOGUE AFUA_5G14270)-RELATED"/>
    <property type="match status" value="1"/>
</dbReference>
<organism evidence="3 4">
    <name type="scientific">Aureobasidium pullulans</name>
    <name type="common">Black yeast</name>
    <name type="synonym">Pullularia pullulans</name>
    <dbReference type="NCBI Taxonomy" id="5580"/>
    <lineage>
        <taxon>Eukaryota</taxon>
        <taxon>Fungi</taxon>
        <taxon>Dikarya</taxon>
        <taxon>Ascomycota</taxon>
        <taxon>Pezizomycotina</taxon>
        <taxon>Dothideomycetes</taxon>
        <taxon>Dothideomycetidae</taxon>
        <taxon>Dothideales</taxon>
        <taxon>Saccotheciaceae</taxon>
        <taxon>Aureobasidium</taxon>
    </lineage>
</organism>
<dbReference type="Pfam" id="PF00501">
    <property type="entry name" value="AMP-binding"/>
    <property type="match status" value="1"/>
</dbReference>
<dbReference type="Proteomes" id="UP001341245">
    <property type="component" value="Unassembled WGS sequence"/>
</dbReference>
<protein>
    <recommendedName>
        <fullName evidence="5">Acetyl-CoA synthetase-like protein</fullName>
    </recommendedName>
</protein>
<evidence type="ECO:0000259" key="1">
    <source>
        <dbReference type="Pfam" id="PF00501"/>
    </source>
</evidence>
<dbReference type="InterPro" id="IPR045851">
    <property type="entry name" value="AMP-bd_C_sf"/>
</dbReference>
<dbReference type="Gene3D" id="3.30.300.30">
    <property type="match status" value="1"/>
</dbReference>
<proteinExistence type="predicted"/>
<name>A0ABR0TKD2_AURPU</name>
<reference evidence="3 4" key="1">
    <citation type="submission" date="2023-11" db="EMBL/GenBank/DDBJ databases">
        <title>Draft genome sequence and annotation of the polyextremotolerant black yeast-like fungus Aureobasidium pullulans NRRL 62042.</title>
        <authorList>
            <person name="Dielentheis-Frenken M.R.E."/>
            <person name="Wibberg D."/>
            <person name="Blank L.M."/>
            <person name="Tiso T."/>
        </authorList>
    </citation>
    <scope>NUCLEOTIDE SEQUENCE [LARGE SCALE GENOMIC DNA]</scope>
    <source>
        <strain evidence="3 4">NRRL 62042</strain>
    </source>
</reference>
<evidence type="ECO:0000259" key="2">
    <source>
        <dbReference type="Pfam" id="PF13193"/>
    </source>
</evidence>
<keyword evidence="4" id="KW-1185">Reference proteome</keyword>
<sequence length="607" mass="67862">MAPGSQALRPCYMDLPRFVLNHGTYDENKPILIDAAAPERAITKAQAKVMVEQTARGLQAVGLKRGDTVCVVHLNEIMYPVVFLAIIMAGGVFSGANPMYKAGELRHHFEVSETKFVFCGPVCFAAVSEVSEGLFDAGNIILWSDEAGSSLGARYSLADLMAGVAGAPVVDPVSFDDETRARDTVAVLMSTSGTTGLPKMAARSHLSLVTENLALQDGVTKNYEVARLLFTPFFHGFTAPLALVDALVHGRTTYVMPRFNVKSCLEYVERYNITEIAAPPPVLLAFRQVPEAERTALRSVRLVWSGGAPMAAKMQNEAVRMFYRYARIVQVYGMTEAGWITTFRYPELDETGSVGRLLPSYETMITDPDGKDITATQKPGMLFVRGPINMLHYHNNPQETFNTLRNNWLRTGDEAYFSHDHKLYITDRQKDVIKYRGWQISPTELEACLLSHDLVSDVGVFGFYASDVDQEMPIAHVVLKAGLPPYHDQFVIMAELAEYCRGKLAKYKTAALSFRFKESIPKNPAGKILRNEMRLDEVEWRKVREWTLKCRDCSVGPPEEEEIVWEEDGNGVWETEDVDEDGYVNEETDQDRAENEILIRSLDILGL</sequence>
<dbReference type="PANTHER" id="PTHR24096">
    <property type="entry name" value="LONG-CHAIN-FATTY-ACID--COA LIGASE"/>
    <property type="match status" value="1"/>
</dbReference>
<dbReference type="SUPFAM" id="SSF56801">
    <property type="entry name" value="Acetyl-CoA synthetase-like"/>
    <property type="match status" value="1"/>
</dbReference>